<comment type="function">
    <text evidence="16">Glucanases play a role in cell expansion during growth, in cell-cell fusion during mating, and in spore release during sporulation. This enzyme may be involved in beta-glucan degradation. Active on laminarin and lichenan.</text>
</comment>
<keyword evidence="13" id="KW-0119">Carbohydrate metabolism</keyword>
<dbReference type="PANTHER" id="PTHR16631:SF17">
    <property type="entry name" value="GLUCAN ENDO-1,3-BETA-GLUCOSIDASE BTGC"/>
    <property type="match status" value="1"/>
</dbReference>
<evidence type="ECO:0000256" key="3">
    <source>
        <dbReference type="ARBA" id="ARBA00004401"/>
    </source>
</evidence>
<keyword evidence="21" id="KW-1133">Transmembrane helix</keyword>
<protein>
    <recommendedName>
        <fullName evidence="5">glucan endo-1,3-beta-D-glucosidase</fullName>
        <ecNumber evidence="5">3.2.1.39</ecNumber>
    </recommendedName>
    <alternativeName>
        <fullName evidence="18">Endo-1,3-beta-glucanase btgC</fullName>
    </alternativeName>
    <alternativeName>
        <fullName evidence="17">Laminarinase btgC</fullName>
    </alternativeName>
</protein>
<dbReference type="GO" id="GO:0005886">
    <property type="term" value="C:plasma membrane"/>
    <property type="evidence" value="ECO:0007669"/>
    <property type="project" value="UniProtKB-SubCell"/>
</dbReference>
<keyword evidence="23" id="KW-1185">Reference proteome</keyword>
<evidence type="ECO:0000256" key="12">
    <source>
        <dbReference type="ARBA" id="ARBA00023180"/>
    </source>
</evidence>
<evidence type="ECO:0000256" key="10">
    <source>
        <dbReference type="ARBA" id="ARBA00022801"/>
    </source>
</evidence>
<keyword evidence="10 22" id="KW-0378">Hydrolase</keyword>
<evidence type="ECO:0000256" key="5">
    <source>
        <dbReference type="ARBA" id="ARBA00012780"/>
    </source>
</evidence>
<evidence type="ECO:0000256" key="7">
    <source>
        <dbReference type="ARBA" id="ARBA00022512"/>
    </source>
</evidence>
<dbReference type="SUPFAM" id="SSF51445">
    <property type="entry name" value="(Trans)glycosidases"/>
    <property type="match status" value="1"/>
</dbReference>
<keyword evidence="6" id="KW-1003">Cell membrane</keyword>
<dbReference type="OrthoDB" id="68336at2759"/>
<evidence type="ECO:0000256" key="9">
    <source>
        <dbReference type="ARBA" id="ARBA00022729"/>
    </source>
</evidence>
<dbReference type="InterPro" id="IPR050732">
    <property type="entry name" value="Beta-glucan_modifiers"/>
</dbReference>
<dbReference type="AlphaFoldDB" id="A0A166EX13"/>
<evidence type="ECO:0000256" key="15">
    <source>
        <dbReference type="ARBA" id="ARBA00023326"/>
    </source>
</evidence>
<evidence type="ECO:0000256" key="11">
    <source>
        <dbReference type="ARBA" id="ARBA00023136"/>
    </source>
</evidence>
<evidence type="ECO:0000313" key="23">
    <source>
        <dbReference type="Proteomes" id="UP000076798"/>
    </source>
</evidence>
<keyword evidence="8" id="KW-0964">Secreted</keyword>
<proteinExistence type="inferred from homology"/>
<evidence type="ECO:0000256" key="21">
    <source>
        <dbReference type="SAM" id="Phobius"/>
    </source>
</evidence>
<keyword evidence="12" id="KW-0325">Glycoprotein</keyword>
<comment type="subcellular location">
    <subcellularLocation>
        <location evidence="3">Cell membrane</location>
        <topology evidence="3">Single-pass type II membrane protein</topology>
    </subcellularLocation>
    <subcellularLocation>
        <location evidence="2">Secreted</location>
        <location evidence="2">Cell wall</location>
    </subcellularLocation>
</comment>
<dbReference type="STRING" id="1314776.A0A166EX13"/>
<dbReference type="InterPro" id="IPR000490">
    <property type="entry name" value="Glyco_hydro_17"/>
</dbReference>
<keyword evidence="14" id="KW-0961">Cell wall biogenesis/degradation</keyword>
<evidence type="ECO:0000256" key="13">
    <source>
        <dbReference type="ARBA" id="ARBA00023277"/>
    </source>
</evidence>
<dbReference type="EMBL" id="KV428038">
    <property type="protein sequence ID" value="KZT40041.1"/>
    <property type="molecule type" value="Genomic_DNA"/>
</dbReference>
<keyword evidence="11 21" id="KW-0472">Membrane</keyword>
<feature type="compositionally biased region" description="Low complexity" evidence="20">
    <location>
        <begin position="55"/>
        <end position="76"/>
    </location>
</feature>
<dbReference type="GO" id="GO:0009986">
    <property type="term" value="C:cell surface"/>
    <property type="evidence" value="ECO:0007669"/>
    <property type="project" value="TreeGrafter"/>
</dbReference>
<reference evidence="22 23" key="1">
    <citation type="journal article" date="2016" name="Mol. Biol. Evol.">
        <title>Comparative Genomics of Early-Diverging Mushroom-Forming Fungi Provides Insights into the Origins of Lignocellulose Decay Capabilities.</title>
        <authorList>
            <person name="Nagy L.G."/>
            <person name="Riley R."/>
            <person name="Tritt A."/>
            <person name="Adam C."/>
            <person name="Daum C."/>
            <person name="Floudas D."/>
            <person name="Sun H."/>
            <person name="Yadav J.S."/>
            <person name="Pangilinan J."/>
            <person name="Larsson K.H."/>
            <person name="Matsuura K."/>
            <person name="Barry K."/>
            <person name="Labutti K."/>
            <person name="Kuo R."/>
            <person name="Ohm R.A."/>
            <person name="Bhattacharya S.S."/>
            <person name="Shirouzu T."/>
            <person name="Yoshinaga Y."/>
            <person name="Martin F.M."/>
            <person name="Grigoriev I.V."/>
            <person name="Hibbett D.S."/>
        </authorList>
    </citation>
    <scope>NUCLEOTIDE SEQUENCE [LARGE SCALE GENOMIC DNA]</scope>
    <source>
        <strain evidence="22 23">HHB10207 ss-3</strain>
    </source>
</reference>
<evidence type="ECO:0000313" key="22">
    <source>
        <dbReference type="EMBL" id="KZT40041.1"/>
    </source>
</evidence>
<dbReference type="Gene3D" id="3.20.20.80">
    <property type="entry name" value="Glycosidases"/>
    <property type="match status" value="2"/>
</dbReference>
<dbReference type="GO" id="GO:0005576">
    <property type="term" value="C:extracellular region"/>
    <property type="evidence" value="ECO:0007669"/>
    <property type="project" value="TreeGrafter"/>
</dbReference>
<accession>A0A166EX13</accession>
<dbReference type="InterPro" id="IPR017853">
    <property type="entry name" value="GH"/>
</dbReference>
<organism evidence="22 23">
    <name type="scientific">Sistotremastrum suecicum HHB10207 ss-3</name>
    <dbReference type="NCBI Taxonomy" id="1314776"/>
    <lineage>
        <taxon>Eukaryota</taxon>
        <taxon>Fungi</taxon>
        <taxon>Dikarya</taxon>
        <taxon>Basidiomycota</taxon>
        <taxon>Agaricomycotina</taxon>
        <taxon>Agaricomycetes</taxon>
        <taxon>Sistotremastrales</taxon>
        <taxon>Sistotremastraceae</taxon>
        <taxon>Sistotremastrum</taxon>
    </lineage>
</organism>
<comment type="similarity">
    <text evidence="4 19">Belongs to the glycosyl hydrolase 17 family.</text>
</comment>
<evidence type="ECO:0000256" key="17">
    <source>
        <dbReference type="ARBA" id="ARBA00042373"/>
    </source>
</evidence>
<dbReference type="PANTHER" id="PTHR16631">
    <property type="entry name" value="GLUCAN 1,3-BETA-GLUCOSIDASE"/>
    <property type="match status" value="1"/>
</dbReference>
<dbReference type="GO" id="GO:0071555">
    <property type="term" value="P:cell wall organization"/>
    <property type="evidence" value="ECO:0007669"/>
    <property type="project" value="UniProtKB-KW"/>
</dbReference>
<evidence type="ECO:0000256" key="8">
    <source>
        <dbReference type="ARBA" id="ARBA00022525"/>
    </source>
</evidence>
<feature type="region of interest" description="Disordered" evidence="20">
    <location>
        <begin position="55"/>
        <end position="78"/>
    </location>
</feature>
<dbReference type="GO" id="GO:0000272">
    <property type="term" value="P:polysaccharide catabolic process"/>
    <property type="evidence" value="ECO:0007669"/>
    <property type="project" value="UniProtKB-KW"/>
</dbReference>
<sequence length="410" mass="43463">MEGAGYSNLDGGSRWLEKEQARSRKSRMVVIGSIAGVAALIVAGIVIGVLVSKHHSSSSTSSSSSSKSSSSSGSSGKADPSTGFFAVVNQKDPNDPSTFEPDSALSNAFYGVAYTPFGSQIPDCGSNLPAVIEDIQLISQITTRLRLYGADCNQSSLVLDAIQRTKVNMSVWLGNYVLPGDDAGYTRQRDEITTALKAFGTTNVAGITVGNEFMLNYLNANGGNGDPNSAVGNQGAAILNSKIADTRSNLKSLGYDNIPVGTADAGAYFNNEVLAAVDYGMANVHPWFANVSIDTASSWTTTFFQQTDIAAAQAQSNNPQMYIAETGWPTFSNDVGNESNGPSNASVPNLQTFVNDFVCSSNTGGINYFFFEVFDEPWKNATFGGVEGYWGIFNFNKTLKALTLPTCSHS</sequence>
<dbReference type="Pfam" id="PF00332">
    <property type="entry name" value="Glyco_hydro_17"/>
    <property type="match status" value="1"/>
</dbReference>
<dbReference type="GO" id="GO:0042973">
    <property type="term" value="F:glucan endo-1,3-beta-D-glucosidase activity"/>
    <property type="evidence" value="ECO:0007669"/>
    <property type="project" value="UniProtKB-EC"/>
</dbReference>
<dbReference type="EC" id="3.2.1.39" evidence="5"/>
<dbReference type="Proteomes" id="UP000076798">
    <property type="component" value="Unassembled WGS sequence"/>
</dbReference>
<evidence type="ECO:0000256" key="20">
    <source>
        <dbReference type="SAM" id="MobiDB-lite"/>
    </source>
</evidence>
<dbReference type="GO" id="GO:0009277">
    <property type="term" value="C:fungal-type cell wall"/>
    <property type="evidence" value="ECO:0007669"/>
    <property type="project" value="TreeGrafter"/>
</dbReference>
<keyword evidence="9" id="KW-0732">Signal</keyword>
<name>A0A166EX13_9AGAM</name>
<comment type="catalytic activity">
    <reaction evidence="1">
        <text>Hydrolysis of (1-&gt;3)-beta-D-glucosidic linkages in (1-&gt;3)-beta-D-glucans.</text>
        <dbReference type="EC" id="3.2.1.39"/>
    </reaction>
</comment>
<evidence type="ECO:0000256" key="18">
    <source>
        <dbReference type="ARBA" id="ARBA00043078"/>
    </source>
</evidence>
<evidence type="ECO:0000256" key="6">
    <source>
        <dbReference type="ARBA" id="ARBA00022475"/>
    </source>
</evidence>
<evidence type="ECO:0000256" key="14">
    <source>
        <dbReference type="ARBA" id="ARBA00023316"/>
    </source>
</evidence>
<keyword evidence="21" id="KW-0812">Transmembrane</keyword>
<feature type="transmembrane region" description="Helical" evidence="21">
    <location>
        <begin position="28"/>
        <end position="51"/>
    </location>
</feature>
<gene>
    <name evidence="22" type="ORF">SISSUDRAFT_1044834</name>
</gene>
<evidence type="ECO:0000256" key="19">
    <source>
        <dbReference type="RuleBase" id="RU004335"/>
    </source>
</evidence>
<evidence type="ECO:0000256" key="1">
    <source>
        <dbReference type="ARBA" id="ARBA00000382"/>
    </source>
</evidence>
<keyword evidence="7" id="KW-0134">Cell wall</keyword>
<evidence type="ECO:0000256" key="4">
    <source>
        <dbReference type="ARBA" id="ARBA00008773"/>
    </source>
</evidence>
<evidence type="ECO:0000256" key="2">
    <source>
        <dbReference type="ARBA" id="ARBA00004191"/>
    </source>
</evidence>
<keyword evidence="15" id="KW-0624">Polysaccharide degradation</keyword>
<evidence type="ECO:0000256" key="16">
    <source>
        <dbReference type="ARBA" id="ARBA00037649"/>
    </source>
</evidence>